<dbReference type="InterPro" id="IPR007627">
    <property type="entry name" value="RNA_pol_sigma70_r2"/>
</dbReference>
<proteinExistence type="inferred from homology"/>
<comment type="caution">
    <text evidence="7">The sequence shown here is derived from an EMBL/GenBank/DDBJ whole genome shotgun (WGS) entry which is preliminary data.</text>
</comment>
<reference evidence="7 8" key="1">
    <citation type="submission" date="2022-01" db="EMBL/GenBank/DDBJ databases">
        <title>Flavihumibacter sp. nov., isolated from sediment of a river.</title>
        <authorList>
            <person name="Liu H."/>
        </authorList>
    </citation>
    <scope>NUCLEOTIDE SEQUENCE [LARGE SCALE GENOMIC DNA]</scope>
    <source>
        <strain evidence="7 8">RY-1</strain>
    </source>
</reference>
<feature type="domain" description="RNA polymerase sigma-70 region 2" evidence="5">
    <location>
        <begin position="26"/>
        <end position="90"/>
    </location>
</feature>
<sequence length="189" mass="22132">MEEATIRDEELLIRMRNNNEEALAILYRRYWENLFRKAYALLKDEPACEDIIQEIFVRIWNNRHSLAITASLSAYLSASVRYEVIRKIKAGKVHADAFAALANQYQQVSSQEQMEEKELLHHINSIVNQLSTKCKQVYKLSREEQLSHKEIAALLQISPKTVENHLTKALRELRYSLGYTLLIIFLHIF</sequence>
<evidence type="ECO:0000313" key="7">
    <source>
        <dbReference type="EMBL" id="MCF1714148.1"/>
    </source>
</evidence>
<dbReference type="SUPFAM" id="SSF88946">
    <property type="entry name" value="Sigma2 domain of RNA polymerase sigma factors"/>
    <property type="match status" value="1"/>
</dbReference>
<dbReference type="Pfam" id="PF04542">
    <property type="entry name" value="Sigma70_r2"/>
    <property type="match status" value="1"/>
</dbReference>
<dbReference type="Gene3D" id="1.10.1740.10">
    <property type="match status" value="1"/>
</dbReference>
<comment type="similarity">
    <text evidence="1">Belongs to the sigma-70 factor family. ECF subfamily.</text>
</comment>
<evidence type="ECO:0000313" key="8">
    <source>
        <dbReference type="Proteomes" id="UP001200145"/>
    </source>
</evidence>
<evidence type="ECO:0000259" key="5">
    <source>
        <dbReference type="Pfam" id="PF04542"/>
    </source>
</evidence>
<evidence type="ECO:0000256" key="3">
    <source>
        <dbReference type="ARBA" id="ARBA00023082"/>
    </source>
</evidence>
<dbReference type="SUPFAM" id="SSF88659">
    <property type="entry name" value="Sigma3 and sigma4 domains of RNA polymerase sigma factors"/>
    <property type="match status" value="1"/>
</dbReference>
<keyword evidence="3" id="KW-0731">Sigma factor</keyword>
<dbReference type="InterPro" id="IPR036388">
    <property type="entry name" value="WH-like_DNA-bd_sf"/>
</dbReference>
<dbReference type="Proteomes" id="UP001200145">
    <property type="component" value="Unassembled WGS sequence"/>
</dbReference>
<dbReference type="Gene3D" id="1.10.10.10">
    <property type="entry name" value="Winged helix-like DNA-binding domain superfamily/Winged helix DNA-binding domain"/>
    <property type="match status" value="1"/>
</dbReference>
<protein>
    <submittedName>
        <fullName evidence="7">RNA polymerase sigma-70 factor</fullName>
    </submittedName>
</protein>
<dbReference type="InterPro" id="IPR014327">
    <property type="entry name" value="RNA_pol_sigma70_bacteroid"/>
</dbReference>
<dbReference type="NCBIfam" id="TIGR02985">
    <property type="entry name" value="Sig70_bacteroi1"/>
    <property type="match status" value="1"/>
</dbReference>
<dbReference type="RefSeq" id="WP_234864675.1">
    <property type="nucleotide sequence ID" value="NZ_JAKEVY010000001.1"/>
</dbReference>
<dbReference type="InterPro" id="IPR014284">
    <property type="entry name" value="RNA_pol_sigma-70_dom"/>
</dbReference>
<dbReference type="InterPro" id="IPR013249">
    <property type="entry name" value="RNA_pol_sigma70_r4_t2"/>
</dbReference>
<evidence type="ECO:0000259" key="6">
    <source>
        <dbReference type="Pfam" id="PF08281"/>
    </source>
</evidence>
<name>A0ABS9BEK1_9BACT</name>
<evidence type="ECO:0000256" key="1">
    <source>
        <dbReference type="ARBA" id="ARBA00010641"/>
    </source>
</evidence>
<dbReference type="InterPro" id="IPR039425">
    <property type="entry name" value="RNA_pol_sigma-70-like"/>
</dbReference>
<organism evidence="7 8">
    <name type="scientific">Flavihumibacter fluminis</name>
    <dbReference type="NCBI Taxonomy" id="2909236"/>
    <lineage>
        <taxon>Bacteria</taxon>
        <taxon>Pseudomonadati</taxon>
        <taxon>Bacteroidota</taxon>
        <taxon>Chitinophagia</taxon>
        <taxon>Chitinophagales</taxon>
        <taxon>Chitinophagaceae</taxon>
        <taxon>Flavihumibacter</taxon>
    </lineage>
</organism>
<accession>A0ABS9BEK1</accession>
<feature type="domain" description="RNA polymerase sigma factor 70 region 4 type 2" evidence="6">
    <location>
        <begin position="126"/>
        <end position="173"/>
    </location>
</feature>
<dbReference type="PANTHER" id="PTHR43133">
    <property type="entry name" value="RNA POLYMERASE ECF-TYPE SIGMA FACTO"/>
    <property type="match status" value="1"/>
</dbReference>
<dbReference type="PANTHER" id="PTHR43133:SF46">
    <property type="entry name" value="RNA POLYMERASE SIGMA-70 FACTOR ECF SUBFAMILY"/>
    <property type="match status" value="1"/>
</dbReference>
<gene>
    <name evidence="7" type="ORF">L0U88_05870</name>
</gene>
<keyword evidence="2" id="KW-0805">Transcription regulation</keyword>
<dbReference type="InterPro" id="IPR013325">
    <property type="entry name" value="RNA_pol_sigma_r2"/>
</dbReference>
<keyword evidence="4" id="KW-0804">Transcription</keyword>
<dbReference type="InterPro" id="IPR013324">
    <property type="entry name" value="RNA_pol_sigma_r3/r4-like"/>
</dbReference>
<dbReference type="Pfam" id="PF08281">
    <property type="entry name" value="Sigma70_r4_2"/>
    <property type="match status" value="1"/>
</dbReference>
<evidence type="ECO:0000256" key="4">
    <source>
        <dbReference type="ARBA" id="ARBA00023163"/>
    </source>
</evidence>
<dbReference type="NCBIfam" id="TIGR02937">
    <property type="entry name" value="sigma70-ECF"/>
    <property type="match status" value="1"/>
</dbReference>
<keyword evidence="8" id="KW-1185">Reference proteome</keyword>
<dbReference type="EMBL" id="JAKEVY010000001">
    <property type="protein sequence ID" value="MCF1714148.1"/>
    <property type="molecule type" value="Genomic_DNA"/>
</dbReference>
<evidence type="ECO:0000256" key="2">
    <source>
        <dbReference type="ARBA" id="ARBA00023015"/>
    </source>
</evidence>